<gene>
    <name evidence="2" type="ORF">IQ266_15570</name>
</gene>
<keyword evidence="1" id="KW-0812">Transmembrane</keyword>
<feature type="transmembrane region" description="Helical" evidence="1">
    <location>
        <begin position="152"/>
        <end position="172"/>
    </location>
</feature>
<feature type="transmembrane region" description="Helical" evidence="1">
    <location>
        <begin position="50"/>
        <end position="71"/>
    </location>
</feature>
<dbReference type="RefSeq" id="WP_264325982.1">
    <property type="nucleotide sequence ID" value="NZ_JADEXQ010000054.1"/>
</dbReference>
<organism evidence="2 3">
    <name type="scientific">Romeriopsis navalis LEGE 11480</name>
    <dbReference type="NCBI Taxonomy" id="2777977"/>
    <lineage>
        <taxon>Bacteria</taxon>
        <taxon>Bacillati</taxon>
        <taxon>Cyanobacteriota</taxon>
        <taxon>Cyanophyceae</taxon>
        <taxon>Leptolyngbyales</taxon>
        <taxon>Leptolyngbyaceae</taxon>
        <taxon>Romeriopsis</taxon>
        <taxon>Romeriopsis navalis</taxon>
    </lineage>
</organism>
<name>A0A928VM53_9CYAN</name>
<feature type="transmembrane region" description="Helical" evidence="1">
    <location>
        <begin position="231"/>
        <end position="251"/>
    </location>
</feature>
<evidence type="ECO:0000313" key="3">
    <source>
        <dbReference type="Proteomes" id="UP000625316"/>
    </source>
</evidence>
<dbReference type="Proteomes" id="UP000625316">
    <property type="component" value="Unassembled WGS sequence"/>
</dbReference>
<keyword evidence="1" id="KW-1133">Transmembrane helix</keyword>
<dbReference type="InterPro" id="IPR007354">
    <property type="entry name" value="CruF-like"/>
</dbReference>
<comment type="caution">
    <text evidence="2">The sequence shown here is derived from an EMBL/GenBank/DDBJ whole genome shotgun (WGS) entry which is preliminary data.</text>
</comment>
<proteinExistence type="predicted"/>
<accession>A0A928VM53</accession>
<keyword evidence="1" id="KW-0472">Membrane</keyword>
<dbReference type="InterPro" id="IPR054684">
    <property type="entry name" value="CruF-like_cyanobact"/>
</dbReference>
<dbReference type="PANTHER" id="PTHR39419:SF1">
    <property type="entry name" value="SLL0814 PROTEIN"/>
    <property type="match status" value="1"/>
</dbReference>
<dbReference type="EMBL" id="JADEXQ010000054">
    <property type="protein sequence ID" value="MBE9031153.1"/>
    <property type="molecule type" value="Genomic_DNA"/>
</dbReference>
<keyword evidence="3" id="KW-1185">Reference proteome</keyword>
<feature type="transmembrane region" description="Helical" evidence="1">
    <location>
        <begin position="12"/>
        <end position="30"/>
    </location>
</feature>
<dbReference type="NCBIfam" id="NF045693">
    <property type="entry name" value="GCarotHydoxCruF"/>
    <property type="match status" value="1"/>
</dbReference>
<dbReference type="AlphaFoldDB" id="A0A928VM53"/>
<dbReference type="PANTHER" id="PTHR39419">
    <property type="entry name" value="SLL0814 PROTEIN"/>
    <property type="match status" value="1"/>
</dbReference>
<feature type="transmembrane region" description="Helical" evidence="1">
    <location>
        <begin position="257"/>
        <end position="276"/>
    </location>
</feature>
<feature type="transmembrane region" description="Helical" evidence="1">
    <location>
        <begin position="117"/>
        <end position="140"/>
    </location>
</feature>
<evidence type="ECO:0000313" key="2">
    <source>
        <dbReference type="EMBL" id="MBE9031153.1"/>
    </source>
</evidence>
<feature type="transmembrane region" description="Helical" evidence="1">
    <location>
        <begin position="201"/>
        <end position="219"/>
    </location>
</feature>
<dbReference type="Pfam" id="PF04240">
    <property type="entry name" value="Caroten_synth"/>
    <property type="match status" value="1"/>
</dbReference>
<reference evidence="2" key="1">
    <citation type="submission" date="2020-10" db="EMBL/GenBank/DDBJ databases">
        <authorList>
            <person name="Castelo-Branco R."/>
            <person name="Eusebio N."/>
            <person name="Adriana R."/>
            <person name="Vieira A."/>
            <person name="Brugerolle De Fraissinette N."/>
            <person name="Rezende De Castro R."/>
            <person name="Schneider M.P."/>
            <person name="Vasconcelos V."/>
            <person name="Leao P.N."/>
        </authorList>
    </citation>
    <scope>NUCLEOTIDE SEQUENCE</scope>
    <source>
        <strain evidence="2">LEGE 11480</strain>
    </source>
</reference>
<protein>
    <submittedName>
        <fullName evidence="2">Carotenoid biosynthesis protein</fullName>
    </submittedName>
</protein>
<feature type="transmembrane region" description="Helical" evidence="1">
    <location>
        <begin position="78"/>
        <end position="97"/>
    </location>
</feature>
<evidence type="ECO:0000256" key="1">
    <source>
        <dbReference type="SAM" id="Phobius"/>
    </source>
</evidence>
<sequence length="300" mass="32594">MQRILTAERGSLIGHAVSLLFGLAGLLLVLPNPEFIAALPSIGQQAFGFSMANGGVVYILLGAITMSLYAWQHLGQKRWLSFMLPAIGLSLSSELLGTSTGFPFGAYGYLSGLGYKIAGLVPFTIPLSWFYMGLGCYVLARAGCEQTKLPLWVQQTAAIGIGAILLTAWDFVLDPAMSQTPFPFWEFNEPGSFFGMPYRNITGWVGTGMLFMGVATLIWGKPPLRLRRAQLNTPLAIYLINFAFGAVITLTQLDTSFWVMMLLGISFGVMPALLLWKSVPVELNDLADYTPTMAESIGTP</sequence>